<dbReference type="Proteomes" id="UP000887565">
    <property type="component" value="Unplaced"/>
</dbReference>
<protein>
    <submittedName>
        <fullName evidence="2">Uncharacterized protein</fullName>
    </submittedName>
</protein>
<dbReference type="AlphaFoldDB" id="A0A915IK88"/>
<dbReference type="WBParaSite" id="nRc.2.0.1.t14235-RA">
    <property type="protein sequence ID" value="nRc.2.0.1.t14235-RA"/>
    <property type="gene ID" value="nRc.2.0.1.g14235"/>
</dbReference>
<reference evidence="2" key="1">
    <citation type="submission" date="2022-11" db="UniProtKB">
        <authorList>
            <consortium name="WormBaseParasite"/>
        </authorList>
    </citation>
    <scope>IDENTIFICATION</scope>
</reference>
<proteinExistence type="predicted"/>
<name>A0A915IK88_ROMCU</name>
<organism evidence="1 2">
    <name type="scientific">Romanomermis culicivorax</name>
    <name type="common">Nematode worm</name>
    <dbReference type="NCBI Taxonomy" id="13658"/>
    <lineage>
        <taxon>Eukaryota</taxon>
        <taxon>Metazoa</taxon>
        <taxon>Ecdysozoa</taxon>
        <taxon>Nematoda</taxon>
        <taxon>Enoplea</taxon>
        <taxon>Dorylaimia</taxon>
        <taxon>Mermithida</taxon>
        <taxon>Mermithoidea</taxon>
        <taxon>Mermithidae</taxon>
        <taxon>Romanomermis</taxon>
    </lineage>
</organism>
<accession>A0A915IK88</accession>
<evidence type="ECO:0000313" key="2">
    <source>
        <dbReference type="WBParaSite" id="nRc.2.0.1.t14235-RA"/>
    </source>
</evidence>
<evidence type="ECO:0000313" key="1">
    <source>
        <dbReference type="Proteomes" id="UP000887565"/>
    </source>
</evidence>
<sequence>MVPPHARVSTNEHYLISPSPNKVHVPPPIAIPCLVSITNPAVQRLNLSYNQLPSSTQNTRLKASSLMMTSA</sequence>
<keyword evidence="1" id="KW-1185">Reference proteome</keyword>